<dbReference type="EMBL" id="CAJVPU010012645">
    <property type="protein sequence ID" value="CAG8625360.1"/>
    <property type="molecule type" value="Genomic_DNA"/>
</dbReference>
<reference evidence="1" key="1">
    <citation type="submission" date="2021-06" db="EMBL/GenBank/DDBJ databases">
        <authorList>
            <person name="Kallberg Y."/>
            <person name="Tangrot J."/>
            <person name="Rosling A."/>
        </authorList>
    </citation>
    <scope>NUCLEOTIDE SEQUENCE</scope>
    <source>
        <strain evidence="1">IL203A</strain>
    </source>
</reference>
<proteinExistence type="predicted"/>
<organism evidence="1 2">
    <name type="scientific">Dentiscutata heterogama</name>
    <dbReference type="NCBI Taxonomy" id="1316150"/>
    <lineage>
        <taxon>Eukaryota</taxon>
        <taxon>Fungi</taxon>
        <taxon>Fungi incertae sedis</taxon>
        <taxon>Mucoromycota</taxon>
        <taxon>Glomeromycotina</taxon>
        <taxon>Glomeromycetes</taxon>
        <taxon>Diversisporales</taxon>
        <taxon>Gigasporaceae</taxon>
        <taxon>Dentiscutata</taxon>
    </lineage>
</organism>
<name>A0ACA9N006_9GLOM</name>
<feature type="non-terminal residue" evidence="1">
    <location>
        <position position="1"/>
    </location>
</feature>
<evidence type="ECO:0000313" key="1">
    <source>
        <dbReference type="EMBL" id="CAG8625360.1"/>
    </source>
</evidence>
<evidence type="ECO:0000313" key="2">
    <source>
        <dbReference type="Proteomes" id="UP000789702"/>
    </source>
</evidence>
<comment type="caution">
    <text evidence="1">The sequence shown here is derived from an EMBL/GenBank/DDBJ whole genome shotgun (WGS) entry which is preliminary data.</text>
</comment>
<dbReference type="Proteomes" id="UP000789702">
    <property type="component" value="Unassembled WGS sequence"/>
</dbReference>
<keyword evidence="2" id="KW-1185">Reference proteome</keyword>
<sequence>DKISITIAFDSLCNIMNQELIDIVFITSSGKTLIWRADDINIEKQWQKEVIAQIHILFEETKELNIRANCLITDLAGLYAAACHNTASDDELKLPANVKAAINHDSFWNSLVALYNILYPFCDALDIIQCDKACLYNDLVINKWEELLINEELEEECDDLDNTKIDFLDTEIHLAENQTAK</sequence>
<protein>
    <submittedName>
        <fullName evidence="1">3236_t:CDS:1</fullName>
    </submittedName>
</protein>
<accession>A0ACA9N006</accession>
<gene>
    <name evidence="1" type="ORF">DHETER_LOCUS8184</name>
</gene>